<proteinExistence type="predicted"/>
<name>A0A9N8EHX7_9STRA</name>
<dbReference type="Proteomes" id="UP001153069">
    <property type="component" value="Unassembled WGS sequence"/>
</dbReference>
<dbReference type="AlphaFoldDB" id="A0A9N8EHX7"/>
<evidence type="ECO:0000256" key="1">
    <source>
        <dbReference type="SAM" id="MobiDB-lite"/>
    </source>
</evidence>
<dbReference type="EMBL" id="CAICTM010000978">
    <property type="protein sequence ID" value="CAB9519004.1"/>
    <property type="molecule type" value="Genomic_DNA"/>
</dbReference>
<evidence type="ECO:0000313" key="2">
    <source>
        <dbReference type="EMBL" id="CAB9519004.1"/>
    </source>
</evidence>
<organism evidence="2 3">
    <name type="scientific">Seminavis robusta</name>
    <dbReference type="NCBI Taxonomy" id="568900"/>
    <lineage>
        <taxon>Eukaryota</taxon>
        <taxon>Sar</taxon>
        <taxon>Stramenopiles</taxon>
        <taxon>Ochrophyta</taxon>
        <taxon>Bacillariophyta</taxon>
        <taxon>Bacillariophyceae</taxon>
        <taxon>Bacillariophycidae</taxon>
        <taxon>Naviculales</taxon>
        <taxon>Naviculaceae</taxon>
        <taxon>Seminavis</taxon>
    </lineage>
</organism>
<protein>
    <submittedName>
        <fullName evidence="2">Uncharacterized protein</fullName>
    </submittedName>
</protein>
<keyword evidence="3" id="KW-1185">Reference proteome</keyword>
<comment type="caution">
    <text evidence="2">The sequence shown here is derived from an EMBL/GenBank/DDBJ whole genome shotgun (WGS) entry which is preliminary data.</text>
</comment>
<accession>A0A9N8EHX7</accession>
<reference evidence="2" key="1">
    <citation type="submission" date="2020-06" db="EMBL/GenBank/DDBJ databases">
        <authorList>
            <consortium name="Plant Systems Biology data submission"/>
        </authorList>
    </citation>
    <scope>NUCLEOTIDE SEQUENCE</scope>
    <source>
        <strain evidence="2">D6</strain>
    </source>
</reference>
<evidence type="ECO:0000313" key="3">
    <source>
        <dbReference type="Proteomes" id="UP001153069"/>
    </source>
</evidence>
<gene>
    <name evidence="2" type="ORF">SEMRO_980_G227460.1</name>
</gene>
<sequence>MTALQTPYRNSGDDAEPVPSHVHFAPCVSIIPIPSRWQEDDAGIVGTRGGSIGSDTDTDSRADQASSCPMQLSCLSPVRSTRPQLRRSDALEPDFLERQATAKAGAARRRRMLRRSNAFESY</sequence>
<feature type="region of interest" description="Disordered" evidence="1">
    <location>
        <begin position="41"/>
        <end position="67"/>
    </location>
</feature>